<keyword evidence="2" id="KW-0805">Transcription regulation</keyword>
<comment type="caution">
    <text evidence="6">The sequence shown here is derived from an EMBL/GenBank/DDBJ whole genome shotgun (WGS) entry which is preliminary data.</text>
</comment>
<dbReference type="PANTHER" id="PTHR30346:SF0">
    <property type="entry name" value="HCA OPERON TRANSCRIPTIONAL ACTIVATOR HCAR"/>
    <property type="match status" value="1"/>
</dbReference>
<dbReference type="Pfam" id="PF00126">
    <property type="entry name" value="HTH_1"/>
    <property type="match status" value="1"/>
</dbReference>
<evidence type="ECO:0000259" key="5">
    <source>
        <dbReference type="PROSITE" id="PS50931"/>
    </source>
</evidence>
<dbReference type="Pfam" id="PF03466">
    <property type="entry name" value="LysR_substrate"/>
    <property type="match status" value="1"/>
</dbReference>
<proteinExistence type="inferred from homology"/>
<evidence type="ECO:0000256" key="4">
    <source>
        <dbReference type="ARBA" id="ARBA00023163"/>
    </source>
</evidence>
<feature type="domain" description="HTH lysR-type" evidence="5">
    <location>
        <begin position="6"/>
        <end position="63"/>
    </location>
</feature>
<evidence type="ECO:0000256" key="2">
    <source>
        <dbReference type="ARBA" id="ARBA00023015"/>
    </source>
</evidence>
<name>A0ABP5JND9_9ACTN</name>
<comment type="similarity">
    <text evidence="1">Belongs to the LysR transcriptional regulatory family.</text>
</comment>
<dbReference type="Proteomes" id="UP001501020">
    <property type="component" value="Unassembled WGS sequence"/>
</dbReference>
<evidence type="ECO:0000313" key="6">
    <source>
        <dbReference type="EMBL" id="GAA2120435.1"/>
    </source>
</evidence>
<sequence>MGGGRMERHEIETFLTLAEELHFRKTSERLALAQGRVSQIVKKLERQIGVPLFERTSRRVALTPAGRAFYNDLKPAYDQVLEAVSTAVAAGRGIAGTLRVGYSTPWCGDLVVRAGDAFRAAHPGCEVHFREIQLNDPYGPLRAGDVDLQLTEFPVDEPDLAAGPVIISEPRALIVPANHPYARRETVSLEDLAAIPLVPIANAPDHWLDHHYPSHTPSGREIPRAPAATYWQETLTLVAGGHGAAPAAARAERYHGRPGVAFVPFSDAPPIQYGLIWSATGHNARARSFIETIVRTPSA</sequence>
<evidence type="ECO:0000313" key="7">
    <source>
        <dbReference type="Proteomes" id="UP001501020"/>
    </source>
</evidence>
<dbReference type="EMBL" id="BAAAMR010000002">
    <property type="protein sequence ID" value="GAA2120435.1"/>
    <property type="molecule type" value="Genomic_DNA"/>
</dbReference>
<dbReference type="PROSITE" id="PS50931">
    <property type="entry name" value="HTH_LYSR"/>
    <property type="match status" value="1"/>
</dbReference>
<dbReference type="PRINTS" id="PR00039">
    <property type="entry name" value="HTHLYSR"/>
</dbReference>
<dbReference type="PANTHER" id="PTHR30346">
    <property type="entry name" value="TRANSCRIPTIONAL DUAL REGULATOR HCAR-RELATED"/>
    <property type="match status" value="1"/>
</dbReference>
<dbReference type="SUPFAM" id="SSF46785">
    <property type="entry name" value="Winged helix' DNA-binding domain"/>
    <property type="match status" value="1"/>
</dbReference>
<protein>
    <submittedName>
        <fullName evidence="6">LysR family transcriptional regulator</fullName>
    </submittedName>
</protein>
<evidence type="ECO:0000256" key="3">
    <source>
        <dbReference type="ARBA" id="ARBA00023125"/>
    </source>
</evidence>
<keyword evidence="3" id="KW-0238">DNA-binding</keyword>
<dbReference type="InterPro" id="IPR000847">
    <property type="entry name" value="LysR_HTH_N"/>
</dbReference>
<reference evidence="7" key="1">
    <citation type="journal article" date="2019" name="Int. J. Syst. Evol. Microbiol.">
        <title>The Global Catalogue of Microorganisms (GCM) 10K type strain sequencing project: providing services to taxonomists for standard genome sequencing and annotation.</title>
        <authorList>
            <consortium name="The Broad Institute Genomics Platform"/>
            <consortium name="The Broad Institute Genome Sequencing Center for Infectious Disease"/>
            <person name="Wu L."/>
            <person name="Ma J."/>
        </authorList>
    </citation>
    <scope>NUCLEOTIDE SEQUENCE [LARGE SCALE GENOMIC DNA]</scope>
    <source>
        <strain evidence="7">JCM 13850</strain>
    </source>
</reference>
<accession>A0ABP5JND9</accession>
<dbReference type="InterPro" id="IPR036388">
    <property type="entry name" value="WH-like_DNA-bd_sf"/>
</dbReference>
<keyword evidence="7" id="KW-1185">Reference proteome</keyword>
<gene>
    <name evidence="6" type="ORF">GCM10009727_05170</name>
</gene>
<dbReference type="InterPro" id="IPR036390">
    <property type="entry name" value="WH_DNA-bd_sf"/>
</dbReference>
<dbReference type="SUPFAM" id="SSF53850">
    <property type="entry name" value="Periplasmic binding protein-like II"/>
    <property type="match status" value="1"/>
</dbReference>
<organism evidence="6 7">
    <name type="scientific">Actinomadura napierensis</name>
    <dbReference type="NCBI Taxonomy" id="267854"/>
    <lineage>
        <taxon>Bacteria</taxon>
        <taxon>Bacillati</taxon>
        <taxon>Actinomycetota</taxon>
        <taxon>Actinomycetes</taxon>
        <taxon>Streptosporangiales</taxon>
        <taxon>Thermomonosporaceae</taxon>
        <taxon>Actinomadura</taxon>
    </lineage>
</organism>
<keyword evidence="4" id="KW-0804">Transcription</keyword>
<dbReference type="Gene3D" id="3.40.190.10">
    <property type="entry name" value="Periplasmic binding protein-like II"/>
    <property type="match status" value="2"/>
</dbReference>
<dbReference type="Gene3D" id="1.10.10.10">
    <property type="entry name" value="Winged helix-like DNA-binding domain superfamily/Winged helix DNA-binding domain"/>
    <property type="match status" value="1"/>
</dbReference>
<evidence type="ECO:0000256" key="1">
    <source>
        <dbReference type="ARBA" id="ARBA00009437"/>
    </source>
</evidence>
<dbReference type="InterPro" id="IPR005119">
    <property type="entry name" value="LysR_subst-bd"/>
</dbReference>